<dbReference type="SUPFAM" id="SSF55729">
    <property type="entry name" value="Acyl-CoA N-acyltransferases (Nat)"/>
    <property type="match status" value="1"/>
</dbReference>
<dbReference type="Proteomes" id="UP000295783">
    <property type="component" value="Unassembled WGS sequence"/>
</dbReference>
<evidence type="ECO:0000313" key="3">
    <source>
        <dbReference type="Proteomes" id="UP000295783"/>
    </source>
</evidence>
<dbReference type="PANTHER" id="PTHR43792:SF1">
    <property type="entry name" value="N-ACETYLTRANSFERASE DOMAIN-CONTAINING PROTEIN"/>
    <property type="match status" value="1"/>
</dbReference>
<dbReference type="InterPro" id="IPR051531">
    <property type="entry name" value="N-acetyltransferase"/>
</dbReference>
<keyword evidence="3" id="KW-1185">Reference proteome</keyword>
<reference evidence="2 3" key="1">
    <citation type="submission" date="2019-03" db="EMBL/GenBank/DDBJ databases">
        <title>Genomic Encyclopedia of Type Strains, Phase III (KMG-III): the genomes of soil and plant-associated and newly described type strains.</title>
        <authorList>
            <person name="Whitman W."/>
        </authorList>
    </citation>
    <scope>NUCLEOTIDE SEQUENCE [LARGE SCALE GENOMIC DNA]</scope>
    <source>
        <strain evidence="2 3">CGMCC 1.7660</strain>
    </source>
</reference>
<dbReference type="Gene3D" id="3.40.630.30">
    <property type="match status" value="1"/>
</dbReference>
<keyword evidence="2" id="KW-0808">Transferase</keyword>
<gene>
    <name evidence="2" type="ORF">A8950_1844</name>
</gene>
<dbReference type="AlphaFoldDB" id="A0A4R6WSJ7"/>
<dbReference type="OrthoDB" id="6293260at2"/>
<proteinExistence type="predicted"/>
<dbReference type="PANTHER" id="PTHR43792">
    <property type="entry name" value="GNAT FAMILY, PUTATIVE (AFU_ORTHOLOGUE AFUA_3G00765)-RELATED-RELATED"/>
    <property type="match status" value="1"/>
</dbReference>
<evidence type="ECO:0000259" key="1">
    <source>
        <dbReference type="PROSITE" id="PS51186"/>
    </source>
</evidence>
<accession>A0A4R6WSJ7</accession>
<sequence>MRFAALALLQTTRLTLRPSMPADAADFRALERDPEVMRYLNGGHPVDQEEADPDAPFLMPRGTEPHVWTARLAAGEAFVGWFCLWPEDDGLAELGYRLARAFWGRGLASEGAAALIAWGFTAAGYGRIVSTTMVVNQGSRRVMEKIGMTHTRTVPFTSGDPIPGSEQGDVWYELTRAAWQAGRGH</sequence>
<organism evidence="2 3">
    <name type="scientific">Dongia mobilis</name>
    <dbReference type="NCBI Taxonomy" id="578943"/>
    <lineage>
        <taxon>Bacteria</taxon>
        <taxon>Pseudomonadati</taxon>
        <taxon>Pseudomonadota</taxon>
        <taxon>Alphaproteobacteria</taxon>
        <taxon>Rhodospirillales</taxon>
        <taxon>Dongiaceae</taxon>
        <taxon>Dongia</taxon>
    </lineage>
</organism>
<feature type="domain" description="N-acetyltransferase" evidence="1">
    <location>
        <begin position="14"/>
        <end position="177"/>
    </location>
</feature>
<dbReference type="PROSITE" id="PS51186">
    <property type="entry name" value="GNAT"/>
    <property type="match status" value="1"/>
</dbReference>
<dbReference type="InterPro" id="IPR000182">
    <property type="entry name" value="GNAT_dom"/>
</dbReference>
<evidence type="ECO:0000313" key="2">
    <source>
        <dbReference type="EMBL" id="TDQ82024.1"/>
    </source>
</evidence>
<dbReference type="EMBL" id="SNYW01000008">
    <property type="protein sequence ID" value="TDQ82024.1"/>
    <property type="molecule type" value="Genomic_DNA"/>
</dbReference>
<protein>
    <submittedName>
        <fullName evidence="2">RimJ/RimL family protein N-acetyltransferase</fullName>
    </submittedName>
</protein>
<dbReference type="GO" id="GO:0016747">
    <property type="term" value="F:acyltransferase activity, transferring groups other than amino-acyl groups"/>
    <property type="evidence" value="ECO:0007669"/>
    <property type="project" value="InterPro"/>
</dbReference>
<dbReference type="Pfam" id="PF13302">
    <property type="entry name" value="Acetyltransf_3"/>
    <property type="match status" value="1"/>
</dbReference>
<name>A0A4R6WSJ7_9PROT</name>
<comment type="caution">
    <text evidence="2">The sequence shown here is derived from an EMBL/GenBank/DDBJ whole genome shotgun (WGS) entry which is preliminary data.</text>
</comment>
<dbReference type="InterPro" id="IPR016181">
    <property type="entry name" value="Acyl_CoA_acyltransferase"/>
</dbReference>